<feature type="compositionally biased region" description="Basic and acidic residues" evidence="4">
    <location>
        <begin position="809"/>
        <end position="818"/>
    </location>
</feature>
<dbReference type="Proteomes" id="UP000198287">
    <property type="component" value="Unassembled WGS sequence"/>
</dbReference>
<dbReference type="AlphaFoldDB" id="A0A226DGA3"/>
<dbReference type="GO" id="GO:0006887">
    <property type="term" value="P:exocytosis"/>
    <property type="evidence" value="ECO:0007669"/>
    <property type="project" value="UniProtKB-KW"/>
</dbReference>
<dbReference type="PROSITE" id="PS50004">
    <property type="entry name" value="C2"/>
    <property type="match status" value="1"/>
</dbReference>
<feature type="domain" description="MHD1" evidence="6">
    <location>
        <begin position="651"/>
        <end position="771"/>
    </location>
</feature>
<evidence type="ECO:0000259" key="6">
    <source>
        <dbReference type="PROSITE" id="PS51258"/>
    </source>
</evidence>
<dbReference type="InterPro" id="IPR000008">
    <property type="entry name" value="C2_dom"/>
</dbReference>
<dbReference type="SUPFAM" id="SSF49562">
    <property type="entry name" value="C2 domain (Calcium/lipid-binding domain, CaLB)"/>
    <property type="match status" value="1"/>
</dbReference>
<protein>
    <submittedName>
        <fullName evidence="7">Protein unc-13 D</fullName>
    </submittedName>
</protein>
<keyword evidence="3" id="KW-0268">Exocytosis</keyword>
<evidence type="ECO:0000256" key="2">
    <source>
        <dbReference type="ARBA" id="ARBA00005823"/>
    </source>
</evidence>
<feature type="compositionally biased region" description="Basic residues" evidence="4">
    <location>
        <begin position="819"/>
        <end position="832"/>
    </location>
</feature>
<keyword evidence="8" id="KW-1185">Reference proteome</keyword>
<dbReference type="PANTHER" id="PTHR45999:SF2">
    <property type="entry name" value="PROTEIN UNC-13 HOMOLOG 4B"/>
    <property type="match status" value="1"/>
</dbReference>
<evidence type="ECO:0000259" key="5">
    <source>
        <dbReference type="PROSITE" id="PS50004"/>
    </source>
</evidence>
<comment type="subcellular location">
    <subcellularLocation>
        <location evidence="1">Late endosome</location>
    </subcellularLocation>
</comment>
<gene>
    <name evidence="7" type="ORF">Fcan01_21056</name>
</gene>
<dbReference type="GO" id="GO:0005770">
    <property type="term" value="C:late endosome"/>
    <property type="evidence" value="ECO:0007669"/>
    <property type="project" value="UniProtKB-SubCell"/>
</dbReference>
<dbReference type="Pfam" id="PF00168">
    <property type="entry name" value="C2"/>
    <property type="match status" value="1"/>
</dbReference>
<dbReference type="InterPro" id="IPR052095">
    <property type="entry name" value="UNC-13_domain"/>
</dbReference>
<dbReference type="InterPro" id="IPR035892">
    <property type="entry name" value="C2_domain_sf"/>
</dbReference>
<dbReference type="EMBL" id="LNIX01000020">
    <property type="protein sequence ID" value="OXA44018.1"/>
    <property type="molecule type" value="Genomic_DNA"/>
</dbReference>
<evidence type="ECO:0000313" key="8">
    <source>
        <dbReference type="Proteomes" id="UP000198287"/>
    </source>
</evidence>
<dbReference type="PROSITE" id="PS51258">
    <property type="entry name" value="MHD1"/>
    <property type="match status" value="1"/>
</dbReference>
<dbReference type="GO" id="GO:0099503">
    <property type="term" value="C:secretory vesicle"/>
    <property type="evidence" value="ECO:0007669"/>
    <property type="project" value="TreeGrafter"/>
</dbReference>
<comment type="caution">
    <text evidence="7">The sequence shown here is derived from an EMBL/GenBank/DDBJ whole genome shotgun (WGS) entry which is preliminary data.</text>
</comment>
<comment type="similarity">
    <text evidence="2">Belongs to the unc-13 family.</text>
</comment>
<proteinExistence type="inferred from homology"/>
<evidence type="ECO:0000256" key="4">
    <source>
        <dbReference type="SAM" id="MobiDB-lite"/>
    </source>
</evidence>
<dbReference type="PANTHER" id="PTHR45999">
    <property type="entry name" value="UNC-13-4A, ISOFORM B"/>
    <property type="match status" value="1"/>
</dbReference>
<evidence type="ECO:0000256" key="1">
    <source>
        <dbReference type="ARBA" id="ARBA00004603"/>
    </source>
</evidence>
<dbReference type="OMA" id="RHSQYHN"/>
<sequence length="832" mass="95404">MLTECFQIRIRFPRKPRKVHCLEINNSDPVVVVTPVIVQKVVSSSCPPPRPPPPKPRLVIHLPSPEGFSTPRLPATPQPRKRLRIRGNARKRALLKALADGGDGEGENEDFFEKFSSIRISYAASEKKRIQEFQFPTDEIDGELADQLWPTLGGWNIDDLYSEVLYALVRGRGAQSDSLICHLQQVFHIDNDKHARLLEAAREKKAPPLVLNLEVVEAKGLKGKDVNGLSDPFCTLFVSPKQKHNTSMKPETLNPVWREYFSFPVSTVEDDTLNIEVWDYDPEETLADKMKRFGEVKSTRGLRILMKEIALTASTGKQSHEFLGCLKIPLNTIPPEGIDSFFGLESRNGNGHKKKGEVHLRMALGAEKEKKVAAQEYRHVLHLLLVHELDEENVPPHEWDGKFAKHSEFILRQLELLGGLNQKDVDMARWLVYTRVQCEHPLNVKVFPVLFKTLVNYVKGGLLGDDDIRKFWFATEKLVENFATFFKNIHQCFLSNGGGVTQTYHMLQTLEMLVSHLKTRQKSNKDLEGKISVEFVIEKTENAISRGANELFSGVSQPSHNGHESPVENMIKIGQIIIADLRKGLETLHALFKELLNVDYFDITYKVYDEKYHDMVKPFVEEICSHLKPLDLREDDGFLQNQDVTMGTNLFELYLAVKQFADLSSKLTSPKDLYIQGSFHNWFHTSVAQWLDIAYFKAINRIKKAVQLDSLKPVDEFAQFTSSAVDTAHIFHQIQIFWSQLAWPEIEGSYSFIAKILDDLCRCTIYYTEMMCIKVDEMESGQDDISEEVALFRDQQYRMGRDGNVPNQRETRDQEHHQRAPRHPRTFRRRAV</sequence>
<feature type="domain" description="C2" evidence="5">
    <location>
        <begin position="192"/>
        <end position="313"/>
    </location>
</feature>
<dbReference type="OrthoDB" id="67700at2759"/>
<dbReference type="PRINTS" id="PR00360">
    <property type="entry name" value="C2DOMAIN"/>
</dbReference>
<dbReference type="SMART" id="SM00239">
    <property type="entry name" value="C2"/>
    <property type="match status" value="1"/>
</dbReference>
<dbReference type="InterPro" id="IPR014770">
    <property type="entry name" value="Munc13_1"/>
</dbReference>
<dbReference type="Gene3D" id="1.10.357.50">
    <property type="match status" value="1"/>
</dbReference>
<dbReference type="Gene3D" id="2.60.40.150">
    <property type="entry name" value="C2 domain"/>
    <property type="match status" value="1"/>
</dbReference>
<dbReference type="STRING" id="158441.A0A226DGA3"/>
<feature type="region of interest" description="Disordered" evidence="4">
    <location>
        <begin position="800"/>
        <end position="832"/>
    </location>
</feature>
<evidence type="ECO:0000313" key="7">
    <source>
        <dbReference type="EMBL" id="OXA44018.1"/>
    </source>
</evidence>
<reference evidence="7 8" key="1">
    <citation type="submission" date="2015-12" db="EMBL/GenBank/DDBJ databases">
        <title>The genome of Folsomia candida.</title>
        <authorList>
            <person name="Faddeeva A."/>
            <person name="Derks M.F."/>
            <person name="Anvar Y."/>
            <person name="Smit S."/>
            <person name="Van Straalen N."/>
            <person name="Roelofs D."/>
        </authorList>
    </citation>
    <scope>NUCLEOTIDE SEQUENCE [LARGE SCALE GENOMIC DNA]</scope>
    <source>
        <strain evidence="7 8">VU population</strain>
        <tissue evidence="7">Whole body</tissue>
    </source>
</reference>
<organism evidence="7 8">
    <name type="scientific">Folsomia candida</name>
    <name type="common">Springtail</name>
    <dbReference type="NCBI Taxonomy" id="158441"/>
    <lineage>
        <taxon>Eukaryota</taxon>
        <taxon>Metazoa</taxon>
        <taxon>Ecdysozoa</taxon>
        <taxon>Arthropoda</taxon>
        <taxon>Hexapoda</taxon>
        <taxon>Collembola</taxon>
        <taxon>Entomobryomorpha</taxon>
        <taxon>Isotomoidea</taxon>
        <taxon>Isotomidae</taxon>
        <taxon>Proisotominae</taxon>
        <taxon>Folsomia</taxon>
    </lineage>
</organism>
<accession>A0A226DGA3</accession>
<evidence type="ECO:0000256" key="3">
    <source>
        <dbReference type="ARBA" id="ARBA00022483"/>
    </source>
</evidence>
<name>A0A226DGA3_FOLCA</name>